<dbReference type="STRING" id="83560.NC80_00135"/>
<dbReference type="KEGG" id="cmx:DNC_00140"/>
<dbReference type="KEGG" id="cmg:NC81_00140"/>
<protein>
    <submittedName>
        <fullName evidence="1">Uncharacterized protein</fullName>
    </submittedName>
</protein>
<reference evidence="1 2" key="1">
    <citation type="submission" date="2014-02" db="EMBL/GenBank/DDBJ databases">
        <authorList>
            <person name="Chen C."/>
            <person name="Conrad T.A."/>
            <person name="Zhou Z."/>
            <person name="Lai Z."/>
            <person name="Zhong G."/>
        </authorList>
    </citation>
    <scope>NUCLEOTIDE SEQUENCE [LARGE SCALE GENOMIC DNA]</scope>
    <source>
        <strain evidence="1 2">Nigg3-28</strain>
    </source>
</reference>
<evidence type="ECO:0000313" key="2">
    <source>
        <dbReference type="Proteomes" id="UP000260363"/>
    </source>
</evidence>
<dbReference type="Proteomes" id="UP000260363">
    <property type="component" value="Chromosome"/>
</dbReference>
<dbReference type="PATRIC" id="fig|83560.10.peg.27"/>
<dbReference type="EMBL" id="CP007217">
    <property type="protein sequence ID" value="AJR10132.1"/>
    <property type="molecule type" value="Genomic_DNA"/>
</dbReference>
<dbReference type="AlphaFoldDB" id="A0A069ZVX7"/>
<organism evidence="1 2">
    <name type="scientific">Chlamydia muridarum</name>
    <dbReference type="NCBI Taxonomy" id="83560"/>
    <lineage>
        <taxon>Bacteria</taxon>
        <taxon>Pseudomonadati</taxon>
        <taxon>Chlamydiota</taxon>
        <taxon>Chlamydiia</taxon>
        <taxon>Chlamydiales</taxon>
        <taxon>Chlamydiaceae</taxon>
        <taxon>Chlamydia/Chlamydophila group</taxon>
        <taxon>Chlamydia</taxon>
    </lineage>
</organism>
<dbReference type="KEGG" id="cmm:NC80_00135"/>
<sequence length="95" mass="10383">MDTQSVAGRIVQSQGAFAVSGDLKGKSGAPSDLVFDGPVRTLDQLKNALIIKMGEEKGLEMYDQFINSLLVSVFSTMRRGMDRAQRASKRMRAAM</sequence>
<name>A0A069ZVX7_CHLMR</name>
<accession>A0A069ZVX7</accession>
<gene>
    <name evidence="1" type="ORF">BD36_00145</name>
</gene>
<dbReference type="RefSeq" id="WP_010229163.1">
    <property type="nucleotide sequence ID" value="NZ_CP007217.1"/>
</dbReference>
<evidence type="ECO:0000313" key="1">
    <source>
        <dbReference type="EMBL" id="AJR10132.1"/>
    </source>
</evidence>
<proteinExistence type="predicted"/>